<evidence type="ECO:0000313" key="6">
    <source>
        <dbReference type="EMBL" id="ORX97928.1"/>
    </source>
</evidence>
<dbReference type="GO" id="GO:0046872">
    <property type="term" value="F:metal ion binding"/>
    <property type="evidence" value="ECO:0007669"/>
    <property type="project" value="UniProtKB-KW"/>
</dbReference>
<evidence type="ECO:0000256" key="4">
    <source>
        <dbReference type="ARBA" id="ARBA00022801"/>
    </source>
</evidence>
<comment type="caution">
    <text evidence="6">The sequence shown here is derived from an EMBL/GenBank/DDBJ whole genome shotgun (WGS) entry which is preliminary data.</text>
</comment>
<evidence type="ECO:0000256" key="5">
    <source>
        <dbReference type="PIRSR" id="PIRSR005902-1"/>
    </source>
</evidence>
<gene>
    <name evidence="6" type="ORF">K493DRAFT_336351</name>
</gene>
<keyword evidence="7" id="KW-1185">Reference proteome</keyword>
<feature type="binding site" evidence="5">
    <location>
        <position position="150"/>
    </location>
    <ligand>
        <name>a divalent metal cation</name>
        <dbReference type="ChEBI" id="CHEBI:60240"/>
        <label>2</label>
    </ligand>
</feature>
<reference evidence="6 7" key="1">
    <citation type="submission" date="2016-07" db="EMBL/GenBank/DDBJ databases">
        <title>Pervasive Adenine N6-methylation of Active Genes in Fungi.</title>
        <authorList>
            <consortium name="DOE Joint Genome Institute"/>
            <person name="Mondo S.J."/>
            <person name="Dannebaum R.O."/>
            <person name="Kuo R.C."/>
            <person name="Labutti K."/>
            <person name="Haridas S."/>
            <person name="Kuo A."/>
            <person name="Salamov A."/>
            <person name="Ahrendt S.R."/>
            <person name="Lipzen A."/>
            <person name="Sullivan W."/>
            <person name="Andreopoulos W.B."/>
            <person name="Clum A."/>
            <person name="Lindquist E."/>
            <person name="Daum C."/>
            <person name="Ramamoorthy G.K."/>
            <person name="Gryganskyi A."/>
            <person name="Culley D."/>
            <person name="Magnuson J.K."/>
            <person name="James T.Y."/>
            <person name="O'Malley M.A."/>
            <person name="Stajich J.E."/>
            <person name="Spatafora J.W."/>
            <person name="Visel A."/>
            <person name="Grigoriev I.V."/>
        </authorList>
    </citation>
    <scope>NUCLEOTIDE SEQUENCE [LARGE SCALE GENOMIC DNA]</scope>
    <source>
        <strain evidence="6 7">CBS 931.73</strain>
    </source>
</reference>
<feature type="binding site" evidence="5">
    <location>
        <position position="175"/>
    </location>
    <ligand>
        <name>a divalent metal cation</name>
        <dbReference type="ChEBI" id="CHEBI:60240"/>
        <label>2</label>
    </ligand>
</feature>
<evidence type="ECO:0000256" key="3">
    <source>
        <dbReference type="ARBA" id="ARBA00022723"/>
    </source>
</evidence>
<name>A0A1Y1YIY4_9FUNG</name>
<dbReference type="Proteomes" id="UP000193498">
    <property type="component" value="Unassembled WGS sequence"/>
</dbReference>
<dbReference type="InterPro" id="IPR032466">
    <property type="entry name" value="Metal_Hydrolase"/>
</dbReference>
<protein>
    <submittedName>
        <fullName evidence="6">Putative deoxyribonuclease TATDN1</fullName>
    </submittedName>
</protein>
<dbReference type="PIRSF" id="PIRSF005902">
    <property type="entry name" value="DNase_TatD"/>
    <property type="match status" value="1"/>
</dbReference>
<dbReference type="PANTHER" id="PTHR10060">
    <property type="entry name" value="TATD FAMILY DEOXYRIBONUCLEASE"/>
    <property type="match status" value="1"/>
</dbReference>
<accession>A0A1Y1YIY4</accession>
<dbReference type="InParanoid" id="A0A1Y1YIY4"/>
<feature type="binding site" evidence="5">
    <location>
        <position position="113"/>
    </location>
    <ligand>
        <name>a divalent metal cation</name>
        <dbReference type="ChEBI" id="CHEBI:60240"/>
        <label>1</label>
    </ligand>
</feature>
<dbReference type="GO" id="GO:0008296">
    <property type="term" value="F:3'-5'-DNA exonuclease activity"/>
    <property type="evidence" value="ECO:0007669"/>
    <property type="project" value="TreeGrafter"/>
</dbReference>
<comment type="similarity">
    <text evidence="1">Belongs to the metallo-dependent hydrolases superfamily. TatD-type hydrolase family.</text>
</comment>
<evidence type="ECO:0000256" key="2">
    <source>
        <dbReference type="ARBA" id="ARBA00022722"/>
    </source>
</evidence>
<dbReference type="FunFam" id="3.20.20.140:FF:000040">
    <property type="entry name" value="Putative tatD related deoxyribonuclease"/>
    <property type="match status" value="1"/>
</dbReference>
<feature type="binding site" evidence="5">
    <location>
        <position position="223"/>
    </location>
    <ligand>
        <name>a divalent metal cation</name>
        <dbReference type="ChEBI" id="CHEBI:60240"/>
        <label>1</label>
    </ligand>
</feature>
<organism evidence="6 7">
    <name type="scientific">Basidiobolus meristosporus CBS 931.73</name>
    <dbReference type="NCBI Taxonomy" id="1314790"/>
    <lineage>
        <taxon>Eukaryota</taxon>
        <taxon>Fungi</taxon>
        <taxon>Fungi incertae sedis</taxon>
        <taxon>Zoopagomycota</taxon>
        <taxon>Entomophthoromycotina</taxon>
        <taxon>Basidiobolomycetes</taxon>
        <taxon>Basidiobolales</taxon>
        <taxon>Basidiobolaceae</taxon>
        <taxon>Basidiobolus</taxon>
    </lineage>
</organism>
<dbReference type="PANTHER" id="PTHR10060:SF15">
    <property type="entry name" value="DEOXYRIBONUCLEASE TATDN1"/>
    <property type="match status" value="1"/>
</dbReference>
<dbReference type="FunCoup" id="A0A1Y1YIY4">
    <property type="interactions" value="342"/>
</dbReference>
<keyword evidence="4" id="KW-0378">Hydrolase</keyword>
<evidence type="ECO:0000256" key="1">
    <source>
        <dbReference type="ARBA" id="ARBA00009275"/>
    </source>
</evidence>
<keyword evidence="3 5" id="KW-0479">Metal-binding</keyword>
<dbReference type="SUPFAM" id="SSF51556">
    <property type="entry name" value="Metallo-dependent hydrolases"/>
    <property type="match status" value="1"/>
</dbReference>
<dbReference type="STRING" id="1314790.A0A1Y1YIY4"/>
<dbReference type="GO" id="GO:0005829">
    <property type="term" value="C:cytosol"/>
    <property type="evidence" value="ECO:0007669"/>
    <property type="project" value="TreeGrafter"/>
</dbReference>
<sequence>MKLIDIGLNLTDPMFRGDYRGKKVHEDDLEYVLKRALDAGVERMLITGGSLSESKEALELARSRDYLYSTVGCHPTRCSEFEDTSISASPEVYYEELSKIALNDQNKVVAIGECGLDYDRLQFCDKETQLKYFEKQFQLAETTKLPMFLHNRNTDGDFAKMIRENRGRFTQGVVHSFTGTSDEAKELLDLDLFIGINGCSLKTEENLSVVASIPIERMMIETDAPWCDIRPTHASYKYIKDKPELLFESKKKERFELGLMVKSRNEPCTLRQVLEVIAGVHSRDVQEVAEIVYRNTCRVFWPGTGTGN</sequence>
<dbReference type="OrthoDB" id="6079689at2759"/>
<dbReference type="EMBL" id="MCFE01000123">
    <property type="protein sequence ID" value="ORX97928.1"/>
    <property type="molecule type" value="Genomic_DNA"/>
</dbReference>
<evidence type="ECO:0000313" key="7">
    <source>
        <dbReference type="Proteomes" id="UP000193498"/>
    </source>
</evidence>
<dbReference type="CDD" id="cd01310">
    <property type="entry name" value="TatD_DNAse"/>
    <property type="match status" value="1"/>
</dbReference>
<dbReference type="Gene3D" id="3.20.20.140">
    <property type="entry name" value="Metal-dependent hydrolases"/>
    <property type="match status" value="1"/>
</dbReference>
<dbReference type="InterPro" id="IPR050891">
    <property type="entry name" value="TatD-type_Hydrolase"/>
</dbReference>
<keyword evidence="2" id="KW-0540">Nuclease</keyword>
<dbReference type="AlphaFoldDB" id="A0A1Y1YIY4"/>
<dbReference type="Pfam" id="PF01026">
    <property type="entry name" value="TatD_DNase"/>
    <property type="match status" value="1"/>
</dbReference>
<dbReference type="InterPro" id="IPR001130">
    <property type="entry name" value="TatD-like"/>
</dbReference>
<proteinExistence type="inferred from homology"/>